<feature type="transmembrane region" description="Helical" evidence="1">
    <location>
        <begin position="58"/>
        <end position="77"/>
    </location>
</feature>
<dbReference type="InterPro" id="IPR014719">
    <property type="entry name" value="Ribosomal_bL12_C/ClpS-like"/>
</dbReference>
<sequence length="80" mass="8727">MDLEKNVIEAIEDGRTILAIKLLRESRAIDLKEAKGIVDSYMQERDIQPSPSEMPGRVGLIGVLLLLAITGYLAFGLGSN</sequence>
<comment type="caution">
    <text evidence="2">The sequence shown here is derived from an EMBL/GenBank/DDBJ whole genome shotgun (WGS) entry which is preliminary data.</text>
</comment>
<reference evidence="2 3" key="1">
    <citation type="submission" date="2024-08" db="EMBL/GenBank/DDBJ databases">
        <authorList>
            <person name="Ishaq N."/>
        </authorList>
    </citation>
    <scope>NUCLEOTIDE SEQUENCE [LARGE SCALE GENOMIC DNA]</scope>
    <source>
        <strain evidence="2 3">JCM 30400</strain>
    </source>
</reference>
<protein>
    <recommendedName>
        <fullName evidence="4">Ribosomal protein L7/L12 C-terminal domain-containing protein</fullName>
    </recommendedName>
</protein>
<gene>
    <name evidence="2" type="ORF">ACCI51_11120</name>
</gene>
<evidence type="ECO:0000256" key="1">
    <source>
        <dbReference type="SAM" id="Phobius"/>
    </source>
</evidence>
<dbReference type="Gene3D" id="3.30.1390.10">
    <property type="match status" value="1"/>
</dbReference>
<evidence type="ECO:0008006" key="4">
    <source>
        <dbReference type="Google" id="ProtNLM"/>
    </source>
</evidence>
<keyword evidence="3" id="KW-1185">Reference proteome</keyword>
<evidence type="ECO:0000313" key="2">
    <source>
        <dbReference type="EMBL" id="MFA0791096.1"/>
    </source>
</evidence>
<keyword evidence="1" id="KW-0812">Transmembrane</keyword>
<name>A0ABV4NQ63_9GAMM</name>
<keyword evidence="1" id="KW-1133">Transmembrane helix</keyword>
<accession>A0ABV4NQ63</accession>
<organism evidence="2 3">
    <name type="scientific">Microbulbifer echini</name>
    <dbReference type="NCBI Taxonomy" id="1529067"/>
    <lineage>
        <taxon>Bacteria</taxon>
        <taxon>Pseudomonadati</taxon>
        <taxon>Pseudomonadota</taxon>
        <taxon>Gammaproteobacteria</taxon>
        <taxon>Cellvibrionales</taxon>
        <taxon>Microbulbiferaceae</taxon>
        <taxon>Microbulbifer</taxon>
    </lineage>
</organism>
<dbReference type="Proteomes" id="UP001569414">
    <property type="component" value="Unassembled WGS sequence"/>
</dbReference>
<keyword evidence="1" id="KW-0472">Membrane</keyword>
<dbReference type="EMBL" id="JBGMEL010000010">
    <property type="protein sequence ID" value="MFA0791096.1"/>
    <property type="molecule type" value="Genomic_DNA"/>
</dbReference>
<evidence type="ECO:0000313" key="3">
    <source>
        <dbReference type="Proteomes" id="UP001569414"/>
    </source>
</evidence>
<proteinExistence type="predicted"/>